<protein>
    <submittedName>
        <fullName evidence="3">Urease accessory protein UreH</fullName>
    </submittedName>
</protein>
<evidence type="ECO:0000256" key="1">
    <source>
        <dbReference type="ARBA" id="ARBA00007177"/>
    </source>
</evidence>
<dbReference type="PANTHER" id="PTHR33643">
    <property type="entry name" value="UREASE ACCESSORY PROTEIN D"/>
    <property type="match status" value="1"/>
</dbReference>
<dbReference type="Pfam" id="PF01774">
    <property type="entry name" value="UreD"/>
    <property type="match status" value="1"/>
</dbReference>
<reference evidence="3" key="1">
    <citation type="submission" date="2016-10" db="EMBL/GenBank/DDBJ databases">
        <title>Sequence of Gallionella enrichment culture.</title>
        <authorList>
            <person name="Poehlein A."/>
            <person name="Muehling M."/>
            <person name="Daniel R."/>
        </authorList>
    </citation>
    <scope>NUCLEOTIDE SEQUENCE</scope>
</reference>
<gene>
    <name evidence="3" type="primary">ureH</name>
    <name evidence="3" type="ORF">GALL_135890</name>
</gene>
<comment type="similarity">
    <text evidence="1">Belongs to the UreD family.</text>
</comment>
<sequence length="270" mass="29367">MTFSGHLHLEASRAADGRTVLSRQSFRAPFHLSKPYWDGVALHVQVVNPTAGMLEGDELETEVVVNVGASLLVTTPSHARAFRVKGEGGVTNHQKLHVAAGGWLDWYPEPLVPHAGCDYRQDTKIDLEPGAALFFCESLGPGRAARGETWAWRRLELRLAVRLAGVLLLSERYAQDADDASRLAEMAGHPCAWLATCVIVASGVDAAAWDELRALHNPPLWLGLSRLPSADAWTLRVIAPDGQSLRDALGRIRALLSPVMPGLNVSLRRV</sequence>
<name>A0A1J5SJT7_9ZZZZ</name>
<dbReference type="GO" id="GO:0016151">
    <property type="term" value="F:nickel cation binding"/>
    <property type="evidence" value="ECO:0007669"/>
    <property type="project" value="InterPro"/>
</dbReference>
<accession>A0A1J5SJT7</accession>
<dbReference type="InterPro" id="IPR002669">
    <property type="entry name" value="UreD"/>
</dbReference>
<evidence type="ECO:0000256" key="2">
    <source>
        <dbReference type="ARBA" id="ARBA00023186"/>
    </source>
</evidence>
<dbReference type="HAMAP" id="MF_01384">
    <property type="entry name" value="UreD"/>
    <property type="match status" value="1"/>
</dbReference>
<organism evidence="3">
    <name type="scientific">mine drainage metagenome</name>
    <dbReference type="NCBI Taxonomy" id="410659"/>
    <lineage>
        <taxon>unclassified sequences</taxon>
        <taxon>metagenomes</taxon>
        <taxon>ecological metagenomes</taxon>
    </lineage>
</organism>
<proteinExistence type="inferred from homology"/>
<dbReference type="EMBL" id="MLJW01000058">
    <property type="protein sequence ID" value="OIR04389.1"/>
    <property type="molecule type" value="Genomic_DNA"/>
</dbReference>
<evidence type="ECO:0000313" key="3">
    <source>
        <dbReference type="EMBL" id="OIR04389.1"/>
    </source>
</evidence>
<dbReference type="AlphaFoldDB" id="A0A1J5SJT7"/>
<dbReference type="PANTHER" id="PTHR33643:SF1">
    <property type="entry name" value="UREASE ACCESSORY PROTEIN D"/>
    <property type="match status" value="1"/>
</dbReference>
<keyword evidence="2" id="KW-0143">Chaperone</keyword>
<comment type="caution">
    <text evidence="3">The sequence shown here is derived from an EMBL/GenBank/DDBJ whole genome shotgun (WGS) entry which is preliminary data.</text>
</comment>